<dbReference type="EMBL" id="OIVN01005190">
    <property type="protein sequence ID" value="SPD21320.1"/>
    <property type="molecule type" value="Genomic_DNA"/>
</dbReference>
<dbReference type="InterPro" id="IPR012334">
    <property type="entry name" value="Pectin_lyas_fold"/>
</dbReference>
<comment type="similarity">
    <text evidence="2 6">Belongs to the glycosyl hydrolase 28 family.</text>
</comment>
<protein>
    <recommendedName>
        <fullName evidence="9">Pectate lyase superfamily protein domain-containing protein</fullName>
    </recommendedName>
</protein>
<dbReference type="SMART" id="SM00710">
    <property type="entry name" value="PbH1"/>
    <property type="match status" value="6"/>
</dbReference>
<dbReference type="AlphaFoldDB" id="A0A2N9IB85"/>
<dbReference type="InterPro" id="IPR000743">
    <property type="entry name" value="Glyco_hydro_28"/>
</dbReference>
<evidence type="ECO:0000256" key="4">
    <source>
        <dbReference type="ARBA" id="ARBA00022801"/>
    </source>
</evidence>
<keyword evidence="4 6" id="KW-0378">Hydrolase</keyword>
<feature type="signal peptide" evidence="7">
    <location>
        <begin position="1"/>
        <end position="16"/>
    </location>
</feature>
<feature type="chain" id="PRO_5014964581" description="Pectate lyase superfamily protein domain-containing protein" evidence="7">
    <location>
        <begin position="17"/>
        <end position="456"/>
    </location>
</feature>
<proteinExistence type="inferred from homology"/>
<evidence type="ECO:0000256" key="5">
    <source>
        <dbReference type="ARBA" id="ARBA00023295"/>
    </source>
</evidence>
<dbReference type="GO" id="GO:0005975">
    <property type="term" value="P:carbohydrate metabolic process"/>
    <property type="evidence" value="ECO:0007669"/>
    <property type="project" value="InterPro"/>
</dbReference>
<dbReference type="PANTHER" id="PTHR31339:SF5">
    <property type="entry name" value="HYDROLASE FAMILY 28 PROTEIN, PUTATIVE, EXPRESSED-RELATED"/>
    <property type="match status" value="1"/>
</dbReference>
<keyword evidence="3" id="KW-0964">Secreted</keyword>
<dbReference type="GO" id="GO:0004650">
    <property type="term" value="F:polygalacturonase activity"/>
    <property type="evidence" value="ECO:0007669"/>
    <property type="project" value="InterPro"/>
</dbReference>
<dbReference type="Gene3D" id="2.160.20.10">
    <property type="entry name" value="Single-stranded right-handed beta-helix, Pectin lyase-like"/>
    <property type="match status" value="1"/>
</dbReference>
<keyword evidence="5 6" id="KW-0326">Glycosidase</keyword>
<reference evidence="8" key="1">
    <citation type="submission" date="2018-02" db="EMBL/GenBank/DDBJ databases">
        <authorList>
            <person name="Cohen D.B."/>
            <person name="Kent A.D."/>
        </authorList>
    </citation>
    <scope>NUCLEOTIDE SEQUENCE</scope>
</reference>
<dbReference type="Pfam" id="PF00295">
    <property type="entry name" value="Glyco_hydro_28"/>
    <property type="match status" value="1"/>
</dbReference>
<dbReference type="InterPro" id="IPR051801">
    <property type="entry name" value="GH28_Enzymes"/>
</dbReference>
<accession>A0A2N9IB85</accession>
<keyword evidence="7" id="KW-0732">Signal</keyword>
<dbReference type="PANTHER" id="PTHR31339">
    <property type="entry name" value="PECTIN LYASE-RELATED"/>
    <property type="match status" value="1"/>
</dbReference>
<dbReference type="InterPro" id="IPR006626">
    <property type="entry name" value="PbH1"/>
</dbReference>
<sequence>MKILGTLLLLLAFSSAIKHNGEGNVGQCKYKRSLDPRPHSVSILEFGAVGDGKTLNTVAFQNAIFYLKSFADKGGAQLYVPTGRWLTGSFNLTSHLTLFLERGATILVSENYIHWDIVDPLPSYGQGGEFPGGRYRSLINGHNLSDVVITGDNGTIDGQGSVWWEQYKFHLLNHTRPNLVEFIGSNDIIISNLTILNSPAWNIHPVYCSNVLIQNMTIYAPSESPYTSGIVPDSSEYVCIENCNISTNYDAIVLKSGWDEYGIAYGQPTTNVHIRGVRLQSSLGSGLAFGSEMSGGISDVLVEQLHVQNSFIGVELKTNIGRGGYMKNILVSDIELENIHLAIKATGHFGSHPDDKYDPNALPVVSGITFRNMFGANITIAGNLSGIHESPFSSICLSNITFTINSKPPPSWLCSNITGFSEFVFPEPCTDLQDSFSNSSSACFLFLYPYSYSTVL</sequence>
<evidence type="ECO:0000256" key="2">
    <source>
        <dbReference type="ARBA" id="ARBA00008834"/>
    </source>
</evidence>
<name>A0A2N9IB85_FAGSY</name>
<evidence type="ECO:0000256" key="6">
    <source>
        <dbReference type="RuleBase" id="RU361169"/>
    </source>
</evidence>
<gene>
    <name evidence="8" type="ORF">FSB_LOCUS49202</name>
</gene>
<comment type="subcellular location">
    <subcellularLocation>
        <location evidence="1">Secreted</location>
        <location evidence="1">Cell wall</location>
    </subcellularLocation>
</comment>
<dbReference type="InterPro" id="IPR011050">
    <property type="entry name" value="Pectin_lyase_fold/virulence"/>
</dbReference>
<dbReference type="SUPFAM" id="SSF51126">
    <property type="entry name" value="Pectin lyase-like"/>
    <property type="match status" value="1"/>
</dbReference>
<organism evidence="8">
    <name type="scientific">Fagus sylvatica</name>
    <name type="common">Beechnut</name>
    <dbReference type="NCBI Taxonomy" id="28930"/>
    <lineage>
        <taxon>Eukaryota</taxon>
        <taxon>Viridiplantae</taxon>
        <taxon>Streptophyta</taxon>
        <taxon>Embryophyta</taxon>
        <taxon>Tracheophyta</taxon>
        <taxon>Spermatophyta</taxon>
        <taxon>Magnoliopsida</taxon>
        <taxon>eudicotyledons</taxon>
        <taxon>Gunneridae</taxon>
        <taxon>Pentapetalae</taxon>
        <taxon>rosids</taxon>
        <taxon>fabids</taxon>
        <taxon>Fagales</taxon>
        <taxon>Fagaceae</taxon>
        <taxon>Fagus</taxon>
    </lineage>
</organism>
<evidence type="ECO:0000256" key="3">
    <source>
        <dbReference type="ARBA" id="ARBA00022512"/>
    </source>
</evidence>
<evidence type="ECO:0000256" key="7">
    <source>
        <dbReference type="SAM" id="SignalP"/>
    </source>
</evidence>
<evidence type="ECO:0008006" key="9">
    <source>
        <dbReference type="Google" id="ProtNLM"/>
    </source>
</evidence>
<evidence type="ECO:0000256" key="1">
    <source>
        <dbReference type="ARBA" id="ARBA00004191"/>
    </source>
</evidence>
<keyword evidence="3" id="KW-0134">Cell wall</keyword>
<evidence type="ECO:0000313" key="8">
    <source>
        <dbReference type="EMBL" id="SPD21320.1"/>
    </source>
</evidence>